<dbReference type="AlphaFoldDB" id="A0A8H8NRI6"/>
<dbReference type="GeneID" id="67025778"/>
<sequence length="115" mass="12974">MPHLLALMDDSHGRALHEHDQLESWSLSRAFKIIDVLGDSGLSFFVLATVKRMQAYASEEKNYAACQVLTNLADTFWHPETNKSFSNMVESQFNNPTVCYAILINFNCNGTFLSP</sequence>
<evidence type="ECO:0000313" key="2">
    <source>
        <dbReference type="Proteomes" id="UP000650533"/>
    </source>
</evidence>
<proteinExistence type="predicted"/>
<dbReference type="Proteomes" id="UP000650533">
    <property type="component" value="Chromosome 3"/>
</dbReference>
<protein>
    <submittedName>
        <fullName evidence="1">Uncharacterized protein</fullName>
    </submittedName>
</protein>
<dbReference type="EMBL" id="CP059660">
    <property type="protein sequence ID" value="QRW18574.1"/>
    <property type="molecule type" value="Genomic_DNA"/>
</dbReference>
<dbReference type="RefSeq" id="XP_043178811.1">
    <property type="nucleotide sequence ID" value="XM_043323315.1"/>
</dbReference>
<reference evidence="1" key="1">
    <citation type="submission" date="2020-05" db="EMBL/GenBank/DDBJ databases">
        <title>Evolutionary and genomic comparisons of hybrid uninucleate and nonhybrid Rhizoctonia fungi.</title>
        <authorList>
            <person name="Li C."/>
            <person name="Chen X."/>
        </authorList>
    </citation>
    <scope>NUCLEOTIDE SEQUENCE</scope>
    <source>
        <strain evidence="1">AG-1 IA</strain>
    </source>
</reference>
<name>A0A8H8NRI6_9AGAM</name>
<organism evidence="1 2">
    <name type="scientific">Rhizoctonia solani</name>
    <dbReference type="NCBI Taxonomy" id="456999"/>
    <lineage>
        <taxon>Eukaryota</taxon>
        <taxon>Fungi</taxon>
        <taxon>Dikarya</taxon>
        <taxon>Basidiomycota</taxon>
        <taxon>Agaricomycotina</taxon>
        <taxon>Agaricomycetes</taxon>
        <taxon>Cantharellales</taxon>
        <taxon>Ceratobasidiaceae</taxon>
        <taxon>Rhizoctonia</taxon>
    </lineage>
</organism>
<accession>A0A8H8NRI6</accession>
<dbReference type="KEGG" id="rsx:RhiXN_03498"/>
<evidence type="ECO:0000313" key="1">
    <source>
        <dbReference type="EMBL" id="QRW18574.1"/>
    </source>
</evidence>
<gene>
    <name evidence="1" type="ORF">RhiXN_03498</name>
</gene>